<dbReference type="OrthoDB" id="9775764at2"/>
<evidence type="ECO:0000256" key="1">
    <source>
        <dbReference type="ARBA" id="ARBA00022485"/>
    </source>
</evidence>
<dbReference type="SFLD" id="SFLDG01060">
    <property type="entry name" value="BATS_domain_containing"/>
    <property type="match status" value="1"/>
</dbReference>
<evidence type="ECO:0000256" key="8">
    <source>
        <dbReference type="PIRSR" id="PIRSR004762-2"/>
    </source>
</evidence>
<comment type="cofactor">
    <cofactor evidence="6">
        <name>[2Fe-2S] cluster</name>
        <dbReference type="ChEBI" id="CHEBI:190135"/>
    </cofactor>
</comment>
<dbReference type="InterPro" id="IPR007197">
    <property type="entry name" value="rSAM"/>
</dbReference>
<dbReference type="PANTHER" id="PTHR43726">
    <property type="entry name" value="3-METHYLORNITHINE SYNTHASE"/>
    <property type="match status" value="1"/>
</dbReference>
<comment type="caution">
    <text evidence="10">The sequence shown here is derived from an EMBL/GenBank/DDBJ whole genome shotgun (WGS) entry which is preliminary data.</text>
</comment>
<dbReference type="SFLD" id="SFLDG01280">
    <property type="entry name" value="HydE/PylB-like"/>
    <property type="match status" value="1"/>
</dbReference>
<dbReference type="GO" id="GO:0044272">
    <property type="term" value="P:sulfur compound biosynthetic process"/>
    <property type="evidence" value="ECO:0007669"/>
    <property type="project" value="UniProtKB-ARBA"/>
</dbReference>
<dbReference type="InterPro" id="IPR058240">
    <property type="entry name" value="rSAM_sf"/>
</dbReference>
<comment type="cofactor">
    <cofactor evidence="7">
        <name>[4Fe-4S] cluster</name>
        <dbReference type="ChEBI" id="CHEBI:49883"/>
    </cofactor>
    <text evidence="7">Binds 1 [4Fe-4S] cluster. The cluster is coordinated with 3 cysteines and an exchangeable S-adenosyl-L-methionine.</text>
</comment>
<evidence type="ECO:0000313" key="11">
    <source>
        <dbReference type="Proteomes" id="UP000265926"/>
    </source>
</evidence>
<dbReference type="GO" id="GO:0042364">
    <property type="term" value="P:water-soluble vitamin biosynthetic process"/>
    <property type="evidence" value="ECO:0007669"/>
    <property type="project" value="UniProtKB-ARBA"/>
</dbReference>
<accession>A0A399SYJ4</accession>
<evidence type="ECO:0000256" key="4">
    <source>
        <dbReference type="ARBA" id="ARBA00023004"/>
    </source>
</evidence>
<gene>
    <name evidence="10" type="primary">hydE</name>
    <name evidence="10" type="ORF">D1614_14715</name>
</gene>
<reference evidence="10 11" key="1">
    <citation type="submission" date="2018-08" db="EMBL/GenBank/DDBJ databases">
        <title>Pallidiluteibacterium maritimus gen. nov., sp. nov., isolated from coastal sediment.</title>
        <authorList>
            <person name="Zhou L.Y."/>
        </authorList>
    </citation>
    <scope>NUCLEOTIDE SEQUENCE [LARGE SCALE GENOMIC DNA]</scope>
    <source>
        <strain evidence="10 11">XSD2</strain>
    </source>
</reference>
<dbReference type="GO" id="GO:0046872">
    <property type="term" value="F:metal ion binding"/>
    <property type="evidence" value="ECO:0007669"/>
    <property type="project" value="UniProtKB-KW"/>
</dbReference>
<keyword evidence="4 7" id="KW-0408">Iron</keyword>
<dbReference type="PANTHER" id="PTHR43726:SF1">
    <property type="entry name" value="BIOTIN SYNTHASE"/>
    <property type="match status" value="1"/>
</dbReference>
<evidence type="ECO:0000256" key="6">
    <source>
        <dbReference type="ARBA" id="ARBA00034078"/>
    </source>
</evidence>
<dbReference type="SMART" id="SM00876">
    <property type="entry name" value="BATS"/>
    <property type="match status" value="1"/>
</dbReference>
<dbReference type="InterPro" id="IPR006638">
    <property type="entry name" value="Elp3/MiaA/NifB-like_rSAM"/>
</dbReference>
<proteinExistence type="predicted"/>
<feature type="binding site" evidence="8">
    <location>
        <position position="180"/>
    </location>
    <ligand>
        <name>S-adenosyl-L-methionine</name>
        <dbReference type="ChEBI" id="CHEBI:59789"/>
    </ligand>
</feature>
<organism evidence="10 11">
    <name type="scientific">Maribellus luteus</name>
    <dbReference type="NCBI Taxonomy" id="2305463"/>
    <lineage>
        <taxon>Bacteria</taxon>
        <taxon>Pseudomonadati</taxon>
        <taxon>Bacteroidota</taxon>
        <taxon>Bacteroidia</taxon>
        <taxon>Marinilabiliales</taxon>
        <taxon>Prolixibacteraceae</taxon>
        <taxon>Maribellus</taxon>
    </lineage>
</organism>
<dbReference type="SMART" id="SM00729">
    <property type="entry name" value="Elp3"/>
    <property type="match status" value="1"/>
</dbReference>
<dbReference type="SFLD" id="SFLDS00029">
    <property type="entry name" value="Radical_SAM"/>
    <property type="match status" value="1"/>
</dbReference>
<dbReference type="PIRSF" id="PIRSF004762">
    <property type="entry name" value="CHP00423"/>
    <property type="match status" value="1"/>
</dbReference>
<dbReference type="InterPro" id="IPR024021">
    <property type="entry name" value="FeFe-hyd_HydE_rSAM"/>
</dbReference>
<dbReference type="InterPro" id="IPR010722">
    <property type="entry name" value="BATS_dom"/>
</dbReference>
<protein>
    <submittedName>
        <fullName evidence="10">[FeFe] hydrogenase H-cluster radical SAM maturase HydE</fullName>
    </submittedName>
</protein>
<feature type="binding site" evidence="7">
    <location>
        <position position="60"/>
    </location>
    <ligand>
        <name>[4Fe-4S] cluster</name>
        <dbReference type="ChEBI" id="CHEBI:49883"/>
        <note>4Fe-4S-S-AdoMet</note>
    </ligand>
</feature>
<dbReference type="Pfam" id="PF04055">
    <property type="entry name" value="Radical_SAM"/>
    <property type="match status" value="1"/>
</dbReference>
<dbReference type="SUPFAM" id="SSF102114">
    <property type="entry name" value="Radical SAM enzymes"/>
    <property type="match status" value="1"/>
</dbReference>
<keyword evidence="2 7" id="KW-0949">S-adenosyl-L-methionine</keyword>
<dbReference type="Proteomes" id="UP000265926">
    <property type="component" value="Unassembled WGS sequence"/>
</dbReference>
<feature type="binding site" evidence="8">
    <location>
        <position position="158"/>
    </location>
    <ligand>
        <name>S-adenosyl-L-methionine</name>
        <dbReference type="ChEBI" id="CHEBI:59789"/>
    </ligand>
</feature>
<keyword evidence="3" id="KW-0479">Metal-binding</keyword>
<feature type="domain" description="Radical SAM core" evidence="9">
    <location>
        <begin position="42"/>
        <end position="268"/>
    </location>
</feature>
<dbReference type="Gene3D" id="3.20.20.70">
    <property type="entry name" value="Aldolase class I"/>
    <property type="match status" value="1"/>
</dbReference>
<keyword evidence="1 7" id="KW-0004">4Fe-4S</keyword>
<evidence type="ECO:0000313" key="10">
    <source>
        <dbReference type="EMBL" id="RIJ47365.1"/>
    </source>
</evidence>
<dbReference type="InterPro" id="IPR013785">
    <property type="entry name" value="Aldolase_TIM"/>
</dbReference>
<dbReference type="EMBL" id="QWGR01000008">
    <property type="protein sequence ID" value="RIJ47365.1"/>
    <property type="molecule type" value="Genomic_DNA"/>
</dbReference>
<evidence type="ECO:0000256" key="2">
    <source>
        <dbReference type="ARBA" id="ARBA00022691"/>
    </source>
</evidence>
<keyword evidence="5 7" id="KW-0411">Iron-sulfur</keyword>
<dbReference type="NCBIfam" id="TIGR03956">
    <property type="entry name" value="rSAM_HydE"/>
    <property type="match status" value="1"/>
</dbReference>
<dbReference type="CDD" id="cd01335">
    <property type="entry name" value="Radical_SAM"/>
    <property type="match status" value="1"/>
</dbReference>
<dbReference type="InterPro" id="IPR034422">
    <property type="entry name" value="HydE/PylB-like"/>
</dbReference>
<evidence type="ECO:0000256" key="5">
    <source>
        <dbReference type="ARBA" id="ARBA00023014"/>
    </source>
</evidence>
<dbReference type="PROSITE" id="PS51918">
    <property type="entry name" value="RADICAL_SAM"/>
    <property type="match status" value="1"/>
</dbReference>
<evidence type="ECO:0000256" key="3">
    <source>
        <dbReference type="ARBA" id="ARBA00022723"/>
    </source>
</evidence>
<sequence>MFAAHSKALERQEIIQLLKLKGTERTALLQRAREVKIKEVGNKVYFRGLIEFSNVCSKDCLYCGIRKGNEKVLRYDAKDDEILNACRFAWENRFASVVLQSGELSSPAFVKRVDDLLKKIKQLSNNELGITLSCGEQSLETYRRWFESGAHRYLLRIESSTRELYYKIHPENDHHSFEKRLEALASLKQAGYQVGTGVMIGLPFQTYEHLADDLLFFKKIDIDMCGMGPYIEHADTPLYEHRHVLMSKQERFDLALNMVAVLRLLMPDINIAAATALQAIDPAGREKALAVGANVIMPNLTPCEYREEYQLYENKPCLDEDAELCRNCLEARISLAGAEIGYGEWGDSKHFHQRNKTNIILRNHQQK</sequence>
<evidence type="ECO:0000256" key="7">
    <source>
        <dbReference type="PIRSR" id="PIRSR004762-1"/>
    </source>
</evidence>
<dbReference type="AlphaFoldDB" id="A0A399SYJ4"/>
<dbReference type="GO" id="GO:0051539">
    <property type="term" value="F:4 iron, 4 sulfur cluster binding"/>
    <property type="evidence" value="ECO:0007669"/>
    <property type="project" value="UniProtKB-KW"/>
</dbReference>
<feature type="binding site" evidence="7">
    <location>
        <position position="63"/>
    </location>
    <ligand>
        <name>[4Fe-4S] cluster</name>
        <dbReference type="ChEBI" id="CHEBI:49883"/>
        <note>4Fe-4S-S-AdoMet</note>
    </ligand>
</feature>
<feature type="binding site" evidence="8">
    <location>
        <position position="133"/>
    </location>
    <ligand>
        <name>(3R)-3-methyl-D-ornithine</name>
        <dbReference type="ChEBI" id="CHEBI:64642"/>
    </ligand>
</feature>
<feature type="binding site" evidence="7">
    <location>
        <position position="56"/>
    </location>
    <ligand>
        <name>[4Fe-4S] cluster</name>
        <dbReference type="ChEBI" id="CHEBI:49883"/>
        <note>4Fe-4S-S-AdoMet</note>
    </ligand>
</feature>
<keyword evidence="11" id="KW-1185">Reference proteome</keyword>
<name>A0A399SYJ4_9BACT</name>
<evidence type="ECO:0000259" key="9">
    <source>
        <dbReference type="PROSITE" id="PS51918"/>
    </source>
</evidence>
<dbReference type="GO" id="GO:0016740">
    <property type="term" value="F:transferase activity"/>
    <property type="evidence" value="ECO:0007669"/>
    <property type="project" value="TreeGrafter"/>
</dbReference>